<dbReference type="NCBIfam" id="NF033450">
    <property type="entry name" value="BREX_PglZ_1_B"/>
    <property type="match status" value="1"/>
</dbReference>
<geneLocation type="plasmid" evidence="1">
    <name>p1</name>
</geneLocation>
<keyword evidence="1" id="KW-0614">Plasmid</keyword>
<dbReference type="EMBL" id="CP032331">
    <property type="protein sequence ID" value="QCO03440.1"/>
    <property type="molecule type" value="Genomic_DNA"/>
</dbReference>
<dbReference type="Proteomes" id="UP000298596">
    <property type="component" value="Plasmid p1"/>
</dbReference>
<accession>A0A4D8Q6Q9</accession>
<protein>
    <submittedName>
        <fullName evidence="1">BREX-1 system phosphatase PglZ type B</fullName>
    </submittedName>
</protein>
<name>A0A4D8Q6Q9_AZOBR</name>
<proteinExistence type="predicted"/>
<organism evidence="1 2">
    <name type="scientific">Azospirillum brasilense</name>
    <dbReference type="NCBI Taxonomy" id="192"/>
    <lineage>
        <taxon>Bacteria</taxon>
        <taxon>Pseudomonadati</taxon>
        <taxon>Pseudomonadota</taxon>
        <taxon>Alphaproteobacteria</taxon>
        <taxon>Rhodospirillales</taxon>
        <taxon>Azospirillaceae</taxon>
        <taxon>Azospirillum</taxon>
    </lineage>
</organism>
<gene>
    <name evidence="1" type="primary">pglZ</name>
    <name evidence="1" type="ORF">D3867_15320</name>
</gene>
<sequence>MSQTLLDAVQESLASVLRVPDGVAAPVAILWTDPDAQWQPVLPALRRLVPQIYVLGTYEPAVAMGPAIWLKCVVDRSIPEAAPPAGAVPVLYLPKVARSVLRSAEDCPPALAPLVELQYRGAVWHQRNGRDWTVEAFTEAVLGLDVARDARTRQALLHMLPRVAAEPLVALQGRRLDADDFHRLAVDDPTGDLLAWMNDPAGFRQRCDEARWESFRQLCLRSWGFDPVADGVATAAERLVNDTGKEWSTVWRRFCQAPKLYPGLSKPLGMAYSDLFGSSSRHPRFNEESENRLRGALEAAAGLPQAEACERVLALEAEHGERRDSPWAALGRSPLADVLEPLARLARLARSPLGGASVPAVAAAYAADGWRCDQAALDVLEWMRTAGDGAAVAGGVLRALYLPWLDLSARHLQDLLAMPGVDPRALASGVEAEPGTCVLFADGLRYDVGMRLKARLEERGLPVRGEHRFAPLPTVTATAKPLATPVHGGVAMGGVSDDFAPPLADSGHPATAQRLRDAMARRGMTVLDGDEVAGPAAPDAAGWAEVGRLDELGHSLGCGVAREVEIEVETIAGRIEALLTAGWRRVRVVTDHGWLLLPGGLPKVSLPASVAAARWARCAALKAGATPEALTVPWHWNQHAAIAVPPGVGSFLAGTDYAHGGVSVQECVVPELVVEAGAAAVSARIATLSWRGMRLRVAVETASAGLMVDLRLNRNQPATSIVAAPKALGANGEASLVVEDDRHEHAAAAMVVLDGAGAVLDWRTTTVGDDS</sequence>
<reference evidence="1 2" key="1">
    <citation type="submission" date="2018-09" db="EMBL/GenBank/DDBJ databases">
        <title>Whole genome based analysis of evolution and adaptive divergence in Indian and Brazilian strains of Azospirillum brasilense.</title>
        <authorList>
            <person name="Singh C."/>
            <person name="Tripathi A.K."/>
        </authorList>
    </citation>
    <scope>NUCLEOTIDE SEQUENCE [LARGE SCALE GENOMIC DNA]</scope>
    <source>
        <strain evidence="1 2">MTCC4036</strain>
        <plasmid evidence="1 2">p1</plasmid>
    </source>
</reference>
<evidence type="ECO:0000313" key="1">
    <source>
        <dbReference type="EMBL" id="QCO03440.1"/>
    </source>
</evidence>
<evidence type="ECO:0000313" key="2">
    <source>
        <dbReference type="Proteomes" id="UP000298596"/>
    </source>
</evidence>
<dbReference type="AlphaFoldDB" id="A0A4D8Q6Q9"/>